<keyword evidence="5" id="KW-1185">Reference proteome</keyword>
<dbReference type="InterPro" id="IPR045211">
    <property type="entry name" value="TFP11/STIP/Ntr1"/>
</dbReference>
<proteinExistence type="inferred from homology"/>
<dbReference type="VEuPathDB" id="FungiDB:DNF11_3695"/>
<name>A0A3G2S982_MALR7</name>
<dbReference type="PANTHER" id="PTHR23329:SF1">
    <property type="entry name" value="TUFTELIN-INTERACTING PROTEIN 11"/>
    <property type="match status" value="1"/>
</dbReference>
<dbReference type="EMBL" id="CP033154">
    <property type="protein sequence ID" value="AYO44645.1"/>
    <property type="molecule type" value="Genomic_DNA"/>
</dbReference>
<sequence length="734" mass="81245">MARRKSMYMDEGTDSDDSAASDEHTSVRQAPSFVPSTTAHVQTEEEQTIERRSFGAGLGAQPESMDIESPPRAGLGATPVPKTAGPALSRTSGSGGFDPAALMRQMGWTGGGLGKDGSGIVDPIQVKMRPSRAGVAFGGKETPKTQAAEPEQVQEAPPKVWKRREKKPRVVYRTYDEILAQAADQPIPILDATGAEIQAASLSEALARHPVPTSAHESLPELRHNMSLLCDGTKEKLGKLARHAAGLGERMHILERSLATAHAQTSHYEQERSSLASVLETVAALQHASHACLSLSELVPAMEQVAALPRDTIQRYGLDEAMAGALVPALKHMTSQWDPLREPHAGTRELSLWIPILLTTSTEAERPMTPYESVMWNIWMPAARQALVNAWDVYDAAPAVAFIEAWRDLLPPFMLDNVFDQLLLPKLERAVQTWTPRADVPMHVFVLPWLTLSEARMASVVSETRRKWRSVLSAWHVSQGIPAHLEAWRGIYSTKEWDALLLERIVPSISRALRTQFRVDPSQQDMQVLEQVLAWAGVLRDSVLSRLLHVELGTPWLQVLHAWITQPDADLREIAAWYEFWRSWFPPPVARLPGLSHMFMQGLRHINAALDRGADRVHMPAPVVAALHSRTESAPAPTKPRHAPPTLEEVSFRHVIEERAVEADLFVRSLNTLEPATGMALLRISHHMDGKVGTTFYLDDDVIFVAPQKQRSAEGQRLEYEPVSLAELLERAAA</sequence>
<feature type="compositionally biased region" description="Acidic residues" evidence="2">
    <location>
        <begin position="11"/>
        <end position="20"/>
    </location>
</feature>
<protein>
    <submittedName>
        <fullName evidence="4">Tuftelin-interacting protein 11</fullName>
    </submittedName>
</protein>
<dbReference type="InterPro" id="IPR000467">
    <property type="entry name" value="G_patch_dom"/>
</dbReference>
<dbReference type="Proteomes" id="UP000269793">
    <property type="component" value="Chromosome VII"/>
</dbReference>
<evidence type="ECO:0000259" key="3">
    <source>
        <dbReference type="PROSITE" id="PS50174"/>
    </source>
</evidence>
<evidence type="ECO:0000313" key="4">
    <source>
        <dbReference type="EMBL" id="AYO44645.1"/>
    </source>
</evidence>
<organism evidence="4 5">
    <name type="scientific">Malassezia restricta (strain ATCC 96810 / NBRC 103918 / CBS 7877)</name>
    <name type="common">Seborrheic dermatitis infection agent</name>
    <dbReference type="NCBI Taxonomy" id="425264"/>
    <lineage>
        <taxon>Eukaryota</taxon>
        <taxon>Fungi</taxon>
        <taxon>Dikarya</taxon>
        <taxon>Basidiomycota</taxon>
        <taxon>Ustilaginomycotina</taxon>
        <taxon>Malasseziomycetes</taxon>
        <taxon>Malasseziales</taxon>
        <taxon>Malasseziaceae</taxon>
        <taxon>Malassezia</taxon>
    </lineage>
</organism>
<dbReference type="GO" id="GO:0000390">
    <property type="term" value="P:spliceosomal complex disassembly"/>
    <property type="evidence" value="ECO:0007669"/>
    <property type="project" value="InterPro"/>
</dbReference>
<evidence type="ECO:0000256" key="2">
    <source>
        <dbReference type="SAM" id="MobiDB-lite"/>
    </source>
</evidence>
<dbReference type="GO" id="GO:0003676">
    <property type="term" value="F:nucleic acid binding"/>
    <property type="evidence" value="ECO:0007669"/>
    <property type="project" value="InterPro"/>
</dbReference>
<dbReference type="STRING" id="425264.A0A3G2S982"/>
<dbReference type="PANTHER" id="PTHR23329">
    <property type="entry name" value="TUFTELIN-INTERACTING PROTEIN 11-RELATED"/>
    <property type="match status" value="1"/>
</dbReference>
<comment type="similarity">
    <text evidence="1">Belongs to the TFP11/STIP family.</text>
</comment>
<dbReference type="AlphaFoldDB" id="A0A3G2S982"/>
<dbReference type="SMART" id="SM00443">
    <property type="entry name" value="G_patch"/>
    <property type="match status" value="1"/>
</dbReference>
<gene>
    <name evidence="4" type="primary">tfip11</name>
    <name evidence="4" type="ORF">DNF11_3695</name>
</gene>
<accession>A0A3G2S982</accession>
<feature type="region of interest" description="Disordered" evidence="2">
    <location>
        <begin position="1"/>
        <end position="96"/>
    </location>
</feature>
<evidence type="ECO:0000256" key="1">
    <source>
        <dbReference type="ARBA" id="ARBA00010900"/>
    </source>
</evidence>
<dbReference type="InterPro" id="IPR022783">
    <property type="entry name" value="GCFC_dom"/>
</dbReference>
<dbReference type="GO" id="GO:0071008">
    <property type="term" value="C:U2-type post-mRNA release spliceosomal complex"/>
    <property type="evidence" value="ECO:0007669"/>
    <property type="project" value="TreeGrafter"/>
</dbReference>
<dbReference type="Pfam" id="PF07842">
    <property type="entry name" value="GCFC"/>
    <property type="match status" value="1"/>
</dbReference>
<dbReference type="PROSITE" id="PS50174">
    <property type="entry name" value="G_PATCH"/>
    <property type="match status" value="1"/>
</dbReference>
<evidence type="ECO:0000313" key="5">
    <source>
        <dbReference type="Proteomes" id="UP000269793"/>
    </source>
</evidence>
<dbReference type="OrthoDB" id="4822at2759"/>
<dbReference type="Pfam" id="PF01585">
    <property type="entry name" value="G-patch"/>
    <property type="match status" value="1"/>
</dbReference>
<feature type="domain" description="G-patch" evidence="3">
    <location>
        <begin position="102"/>
        <end position="140"/>
    </location>
</feature>
<feature type="region of interest" description="Disordered" evidence="2">
    <location>
        <begin position="135"/>
        <end position="162"/>
    </location>
</feature>
<reference evidence="4 5" key="1">
    <citation type="submission" date="2018-10" db="EMBL/GenBank/DDBJ databases">
        <title>Complete genome sequence of Malassezia restricta CBS 7877.</title>
        <authorList>
            <person name="Morand S.C."/>
            <person name="Bertignac M."/>
            <person name="Iltis A."/>
            <person name="Kolder I."/>
            <person name="Pirovano W."/>
            <person name="Jourdain R."/>
            <person name="Clavaud C."/>
        </authorList>
    </citation>
    <scope>NUCLEOTIDE SEQUENCE [LARGE SCALE GENOMIC DNA]</scope>
    <source>
        <strain evidence="4 5">CBS 7877</strain>
    </source>
</reference>